<dbReference type="InterPro" id="IPR054030">
    <property type="entry name" value="Gp5_Vgr_C"/>
</dbReference>
<evidence type="ECO:0000259" key="5">
    <source>
        <dbReference type="Pfam" id="PF22178"/>
    </source>
</evidence>
<keyword evidence="3" id="KW-0964">Secreted</keyword>
<feature type="domain" description="Gp5/Type VI secretion system Vgr protein OB-fold" evidence="4">
    <location>
        <begin position="406"/>
        <end position="474"/>
    </location>
</feature>
<evidence type="ECO:0000259" key="4">
    <source>
        <dbReference type="Pfam" id="PF04717"/>
    </source>
</evidence>
<accession>A0ABW8V371</accession>
<dbReference type="Pfam" id="PF04717">
    <property type="entry name" value="Phage_base_V"/>
    <property type="match status" value="1"/>
</dbReference>
<organism evidence="6 7">
    <name type="scientific">Tateyamaria armeniaca</name>
    <dbReference type="NCBI Taxonomy" id="2518930"/>
    <lineage>
        <taxon>Bacteria</taxon>
        <taxon>Pseudomonadati</taxon>
        <taxon>Pseudomonadota</taxon>
        <taxon>Alphaproteobacteria</taxon>
        <taxon>Rhodobacterales</taxon>
        <taxon>Roseobacteraceae</taxon>
        <taxon>Tateyamaria</taxon>
    </lineage>
</organism>
<evidence type="ECO:0000256" key="1">
    <source>
        <dbReference type="ARBA" id="ARBA00004613"/>
    </source>
</evidence>
<proteinExistence type="inferred from homology"/>
<dbReference type="SUPFAM" id="SSF69255">
    <property type="entry name" value="gp5 N-terminal domain-like"/>
    <property type="match status" value="1"/>
</dbReference>
<dbReference type="InterPro" id="IPR006531">
    <property type="entry name" value="Gp5/Vgr_OB"/>
</dbReference>
<dbReference type="EMBL" id="JBHDIY010000004">
    <property type="protein sequence ID" value="MFL4472359.1"/>
    <property type="molecule type" value="Genomic_DNA"/>
</dbReference>
<dbReference type="Pfam" id="PF22178">
    <property type="entry name" value="Gp5_trimer_C"/>
    <property type="match status" value="1"/>
</dbReference>
<dbReference type="NCBIfam" id="TIGR01646">
    <property type="entry name" value="vgr_GE"/>
    <property type="match status" value="1"/>
</dbReference>
<protein>
    <submittedName>
        <fullName evidence="6">Type VI secretion system Vgr family protein</fullName>
    </submittedName>
</protein>
<comment type="caution">
    <text evidence="6">The sequence shown here is derived from an EMBL/GenBank/DDBJ whole genome shotgun (WGS) entry which is preliminary data.</text>
</comment>
<dbReference type="Gene3D" id="2.40.50.230">
    <property type="entry name" value="Gp5 N-terminal domain"/>
    <property type="match status" value="1"/>
</dbReference>
<dbReference type="InterPro" id="IPR017847">
    <property type="entry name" value="T6SS_RhsGE_Vgr_subset"/>
</dbReference>
<sequence length="700" mass="79136">MADRELELEGRKVWMEGTYTSTPVNLKNARIIEGLSTLTETTVEFLSSNEALDLQDILGSTIHLGQKDEDDEDRFFTGTCVSVDYVGLYQGMSHFVAEVRPWLWFLTRTRENRIFQELHVLDIIKQVMDPYGFWSDVKQETTGSYKARTYCVQYNESDFEFISRLMEEEGIYYYFIQDDKKLKMVLADSISAHKPTPKAAKIDFAFKEGGEYRRDNDHIFDWSETTVVTSGKVTMEDYDFDKPKTELKKVKTMPKGDHNKKSFEHYMYPGHNRTPGVDDAFVKVRMEAEAVRHKLSRGAGNVRTLGAGQTFKLVDHPRKSNNIDYLVTRAVHHLQIETDYEDAETKKPLFDSTLPVDEDNTDTYRIVFDVIPKSEQFRAPQVTKWPRSMGLQTAVVTGPSGEEIYTDQYGRIKVQFHWDRLGENNENTTCWVRCVMPWTGKNWGMIHIPRIGQEVVIQFEEGDPDRPICTGMLYNADTMPPYALDANKTQTGIKTRSTKEGAASNYNELVFEDKKDEEFIRMHSEKDYFQTIENNAVVKIGHDKMDPGDLTQNIYHTKTETIETGDHIFSVDTGNQEIFIKTDHTETIEGEAEQTITGNYTQTITDGDVTREVSSGNEDHTLPSGDYSLKTTAGSIAIEAGTEISLTVGGNSIVIDMSGITISGTMVTVEGEATVDVASPMTTVSADAVLTLDGGTTMIN</sequence>
<dbReference type="InterPro" id="IPR006533">
    <property type="entry name" value="T6SS_Vgr_RhsGE"/>
</dbReference>
<evidence type="ECO:0000256" key="3">
    <source>
        <dbReference type="ARBA" id="ARBA00022525"/>
    </source>
</evidence>
<dbReference type="PANTHER" id="PTHR32305">
    <property type="match status" value="1"/>
</dbReference>
<dbReference type="InterPro" id="IPR037026">
    <property type="entry name" value="Vgr_OB-fold_dom_sf"/>
</dbReference>
<dbReference type="SUPFAM" id="SSF69279">
    <property type="entry name" value="Phage tail proteins"/>
    <property type="match status" value="2"/>
</dbReference>
<dbReference type="RefSeq" id="WP_407594553.1">
    <property type="nucleotide sequence ID" value="NZ_JBHDIY010000004.1"/>
</dbReference>
<reference evidence="6 7" key="1">
    <citation type="submission" date="2024-08" db="EMBL/GenBank/DDBJ databases">
        <title>Tateyamaria sp. nov., isolated from marine algae.</title>
        <authorList>
            <person name="Choi B.J."/>
            <person name="Kim J.M."/>
            <person name="Lee J.K."/>
            <person name="Choi D.G."/>
            <person name="Bayburt H."/>
            <person name="Baek J.H."/>
            <person name="Han D.M."/>
            <person name="Jeon C.O."/>
        </authorList>
    </citation>
    <scope>NUCLEOTIDE SEQUENCE [LARGE SCALE GENOMIC DNA]</scope>
    <source>
        <strain evidence="6 7">KMU-156</strain>
    </source>
</reference>
<evidence type="ECO:0000256" key="2">
    <source>
        <dbReference type="ARBA" id="ARBA00005558"/>
    </source>
</evidence>
<dbReference type="NCBIfam" id="TIGR03361">
    <property type="entry name" value="VI_Rhs_Vgr"/>
    <property type="match status" value="1"/>
</dbReference>
<feature type="domain" description="Gp5/Type VI secretion system Vgr C-terminal trimerisation" evidence="5">
    <location>
        <begin position="491"/>
        <end position="605"/>
    </location>
</feature>
<comment type="similarity">
    <text evidence="2">Belongs to the VgrG protein family.</text>
</comment>
<comment type="subcellular location">
    <subcellularLocation>
        <location evidence="1">Secreted</location>
    </subcellularLocation>
</comment>
<dbReference type="PANTHER" id="PTHR32305:SF15">
    <property type="entry name" value="PROTEIN RHSA-RELATED"/>
    <property type="match status" value="1"/>
</dbReference>
<dbReference type="Gene3D" id="2.30.110.50">
    <property type="match status" value="1"/>
</dbReference>
<evidence type="ECO:0000313" key="6">
    <source>
        <dbReference type="EMBL" id="MFL4472359.1"/>
    </source>
</evidence>
<keyword evidence="7" id="KW-1185">Reference proteome</keyword>
<dbReference type="SUPFAM" id="SSF69349">
    <property type="entry name" value="Phage fibre proteins"/>
    <property type="match status" value="1"/>
</dbReference>
<dbReference type="Gene3D" id="3.55.50.10">
    <property type="entry name" value="Baseplate protein-like domains"/>
    <property type="match status" value="1"/>
</dbReference>
<evidence type="ECO:0000313" key="7">
    <source>
        <dbReference type="Proteomes" id="UP001627408"/>
    </source>
</evidence>
<dbReference type="Pfam" id="PF05954">
    <property type="entry name" value="Phage_GPD"/>
    <property type="match status" value="1"/>
</dbReference>
<gene>
    <name evidence="6" type="ORF">ACERZ8_21680</name>
</gene>
<dbReference type="Gene3D" id="4.10.220.110">
    <property type="match status" value="1"/>
</dbReference>
<dbReference type="Proteomes" id="UP001627408">
    <property type="component" value="Unassembled WGS sequence"/>
</dbReference>
<dbReference type="InterPro" id="IPR050708">
    <property type="entry name" value="T6SS_VgrG/RHS"/>
</dbReference>
<name>A0ABW8V371_9RHOB</name>